<feature type="domain" description="Rapsyn myristoylation/linker region N-terminal" evidence="2">
    <location>
        <begin position="22"/>
        <end position="83"/>
    </location>
</feature>
<evidence type="ECO:0000259" key="2">
    <source>
        <dbReference type="Pfam" id="PF10579"/>
    </source>
</evidence>
<organism evidence="3 4">
    <name type="scientific">Pristionchus fissidentatus</name>
    <dbReference type="NCBI Taxonomy" id="1538716"/>
    <lineage>
        <taxon>Eukaryota</taxon>
        <taxon>Metazoa</taxon>
        <taxon>Ecdysozoa</taxon>
        <taxon>Nematoda</taxon>
        <taxon>Chromadorea</taxon>
        <taxon>Rhabditida</taxon>
        <taxon>Rhabditina</taxon>
        <taxon>Diplogasteromorpha</taxon>
        <taxon>Diplogasteroidea</taxon>
        <taxon>Neodiplogasteridae</taxon>
        <taxon>Pristionchus</taxon>
    </lineage>
</organism>
<evidence type="ECO:0000313" key="3">
    <source>
        <dbReference type="EMBL" id="GMT20100.1"/>
    </source>
</evidence>
<feature type="region of interest" description="Disordered" evidence="1">
    <location>
        <begin position="1"/>
        <end position="40"/>
    </location>
</feature>
<comment type="caution">
    <text evidence="3">The sequence shown here is derived from an EMBL/GenBank/DDBJ whole genome shotgun (WGS) entry which is preliminary data.</text>
</comment>
<dbReference type="GO" id="GO:0007268">
    <property type="term" value="P:chemical synaptic transmission"/>
    <property type="evidence" value="ECO:0007669"/>
    <property type="project" value="InterPro"/>
</dbReference>
<name>A0AAV5VQ48_9BILA</name>
<dbReference type="InterPro" id="IPR011990">
    <property type="entry name" value="TPR-like_helical_dom_sf"/>
</dbReference>
<proteinExistence type="predicted"/>
<dbReference type="Gene3D" id="1.25.40.10">
    <property type="entry name" value="Tetratricopeptide repeat domain"/>
    <property type="match status" value="2"/>
</dbReference>
<dbReference type="GO" id="GO:0045202">
    <property type="term" value="C:synapse"/>
    <property type="evidence" value="ECO:0007669"/>
    <property type="project" value="GOC"/>
</dbReference>
<dbReference type="InterPro" id="IPR019568">
    <property type="entry name" value="Rapsyn_myristoylation/link_N"/>
</dbReference>
<dbReference type="AlphaFoldDB" id="A0AAV5VQ48"/>
<feature type="non-terminal residue" evidence="3">
    <location>
        <position position="562"/>
    </location>
</feature>
<sequence>RPLKSQMESQNAAGTQSLEGGKDEVKKRMEKGETLKGNGRQKEAIEQYMIALKKSTKREDRLRILDALIESNAYQGNRYEAKQLIKQYDELTTTPEEIHLAQYTSAWSLLQLYRSTNGEEIRSAKRRAIRAMTFLETNRELVEKCLPPHETMKQRERNLAMTLAEIHAILGERNEAEEFIEKARMLASSIAEQLEVLKVEHDFEWIDKVKVAEKMVNLTTGRKQKIDTLLLLDESYLEKESIEDGIETLYRIHHMLRPSSSKSGWEGMAIFAYKLRAVKKRLAECEEEGDREGQFKCEDQLGDLFSDSDYSTQGIDHYEKALKLASTEIEKISALNSLAVLQWELRRYKESCELYQKKKKIEESAAICTTETEVDIAKARICGKLFPSPKELKKEIERLQAIPANRFMNSLYECLSEHYKEQGNFTESTKYKELKERFDASLGEEEDKEGRNQAESFVTFEGMDDKKILLTFADEARAFYQRKVETPSQKGKIGKRRLSIDNSEVLKIDTKKSRRSNAKVDMGNEKRDNGGGEALDIDDCPPMEHESNEEMKEDEEEKKEKK</sequence>
<protein>
    <recommendedName>
        <fullName evidence="2">Rapsyn myristoylation/linker region N-terminal domain-containing protein</fullName>
    </recommendedName>
</protein>
<dbReference type="SUPFAM" id="SSF48452">
    <property type="entry name" value="TPR-like"/>
    <property type="match status" value="1"/>
</dbReference>
<dbReference type="Proteomes" id="UP001432322">
    <property type="component" value="Unassembled WGS sequence"/>
</dbReference>
<keyword evidence="4" id="KW-1185">Reference proteome</keyword>
<feature type="compositionally biased region" description="Acidic residues" evidence="1">
    <location>
        <begin position="551"/>
        <end position="562"/>
    </location>
</feature>
<dbReference type="GO" id="GO:0043495">
    <property type="term" value="F:protein-membrane adaptor activity"/>
    <property type="evidence" value="ECO:0007669"/>
    <property type="project" value="InterPro"/>
</dbReference>
<evidence type="ECO:0000256" key="1">
    <source>
        <dbReference type="SAM" id="MobiDB-lite"/>
    </source>
</evidence>
<dbReference type="GO" id="GO:0033130">
    <property type="term" value="F:acetylcholine receptor binding"/>
    <property type="evidence" value="ECO:0007669"/>
    <property type="project" value="InterPro"/>
</dbReference>
<feature type="non-terminal residue" evidence="3">
    <location>
        <position position="1"/>
    </location>
</feature>
<evidence type="ECO:0000313" key="4">
    <source>
        <dbReference type="Proteomes" id="UP001432322"/>
    </source>
</evidence>
<feature type="region of interest" description="Disordered" evidence="1">
    <location>
        <begin position="509"/>
        <end position="562"/>
    </location>
</feature>
<accession>A0AAV5VQ48</accession>
<feature type="compositionally biased region" description="Polar residues" evidence="1">
    <location>
        <begin position="1"/>
        <end position="18"/>
    </location>
</feature>
<feature type="compositionally biased region" description="Basic and acidic residues" evidence="1">
    <location>
        <begin position="20"/>
        <end position="40"/>
    </location>
</feature>
<dbReference type="EMBL" id="BTSY01000003">
    <property type="protein sequence ID" value="GMT20100.1"/>
    <property type="molecule type" value="Genomic_DNA"/>
</dbReference>
<gene>
    <name evidence="3" type="ORF">PFISCL1PPCAC_11397</name>
</gene>
<reference evidence="3" key="1">
    <citation type="submission" date="2023-10" db="EMBL/GenBank/DDBJ databases">
        <title>Genome assembly of Pristionchus species.</title>
        <authorList>
            <person name="Yoshida K."/>
            <person name="Sommer R.J."/>
        </authorList>
    </citation>
    <scope>NUCLEOTIDE SEQUENCE</scope>
    <source>
        <strain evidence="3">RS5133</strain>
    </source>
</reference>
<dbReference type="Pfam" id="PF10579">
    <property type="entry name" value="Rapsyn_N"/>
    <property type="match status" value="1"/>
</dbReference>